<comment type="caution">
    <text evidence="2">The sequence shown here is derived from an EMBL/GenBank/DDBJ whole genome shotgun (WGS) entry which is preliminary data.</text>
</comment>
<dbReference type="Proteomes" id="UP001642464">
    <property type="component" value="Unassembled WGS sequence"/>
</dbReference>
<evidence type="ECO:0000313" key="3">
    <source>
        <dbReference type="Proteomes" id="UP001642464"/>
    </source>
</evidence>
<dbReference type="EMBL" id="CAXAMM010005240">
    <property type="protein sequence ID" value="CAK9006566.1"/>
    <property type="molecule type" value="Genomic_DNA"/>
</dbReference>
<keyword evidence="3" id="KW-1185">Reference proteome</keyword>
<gene>
    <name evidence="2" type="ORF">SCF082_LOCUS9086</name>
</gene>
<evidence type="ECO:0000313" key="2">
    <source>
        <dbReference type="EMBL" id="CAK9006566.1"/>
    </source>
</evidence>
<name>A0ABP0IWU6_9DINO</name>
<reference evidence="2 3" key="1">
    <citation type="submission" date="2024-02" db="EMBL/GenBank/DDBJ databases">
        <authorList>
            <person name="Chen Y."/>
            <person name="Shah S."/>
            <person name="Dougan E. K."/>
            <person name="Thang M."/>
            <person name="Chan C."/>
        </authorList>
    </citation>
    <scope>NUCLEOTIDE SEQUENCE [LARGE SCALE GENOMIC DNA]</scope>
</reference>
<feature type="compositionally biased region" description="Low complexity" evidence="1">
    <location>
        <begin position="70"/>
        <end position="87"/>
    </location>
</feature>
<sequence length="87" mass="9519">MSQELIEQLKACSVALGEQAELLQQKIKAKANKNKDYADLVTKVEELRKIAKERVTLAKALIRAVDKPAKAAAKSKPKDPSSSSKTK</sequence>
<proteinExistence type="predicted"/>
<evidence type="ECO:0000256" key="1">
    <source>
        <dbReference type="SAM" id="MobiDB-lite"/>
    </source>
</evidence>
<feature type="region of interest" description="Disordered" evidence="1">
    <location>
        <begin position="66"/>
        <end position="87"/>
    </location>
</feature>
<organism evidence="2 3">
    <name type="scientific">Durusdinium trenchii</name>
    <dbReference type="NCBI Taxonomy" id="1381693"/>
    <lineage>
        <taxon>Eukaryota</taxon>
        <taxon>Sar</taxon>
        <taxon>Alveolata</taxon>
        <taxon>Dinophyceae</taxon>
        <taxon>Suessiales</taxon>
        <taxon>Symbiodiniaceae</taxon>
        <taxon>Durusdinium</taxon>
    </lineage>
</organism>
<protein>
    <submittedName>
        <fullName evidence="2">Uncharacterized protein</fullName>
    </submittedName>
</protein>
<accession>A0ABP0IWU6</accession>